<dbReference type="PANTHER" id="PTHR12993">
    <property type="entry name" value="N-ACETYLGLUCOSAMINYL-PHOSPHATIDYLINOSITOL DE-N-ACETYLASE-RELATED"/>
    <property type="match status" value="1"/>
</dbReference>
<protein>
    <submittedName>
        <fullName evidence="1">LmbE family N-acetylglucosaminyl deacetylase</fullName>
    </submittedName>
</protein>
<dbReference type="InterPro" id="IPR003737">
    <property type="entry name" value="GlcNAc_PI_deacetylase-related"/>
</dbReference>
<dbReference type="InterPro" id="IPR024078">
    <property type="entry name" value="LmbE-like_dom_sf"/>
</dbReference>
<evidence type="ECO:0000313" key="1">
    <source>
        <dbReference type="EMBL" id="MET3577180.1"/>
    </source>
</evidence>
<name>A0ABV2GFV4_9HYPH</name>
<keyword evidence="2" id="KW-1185">Reference proteome</keyword>
<accession>A0ABV2GFV4</accession>
<dbReference type="EMBL" id="JBEPMC010000001">
    <property type="protein sequence ID" value="MET3577180.1"/>
    <property type="molecule type" value="Genomic_DNA"/>
</dbReference>
<dbReference type="Pfam" id="PF02585">
    <property type="entry name" value="PIG-L"/>
    <property type="match status" value="1"/>
</dbReference>
<evidence type="ECO:0000313" key="2">
    <source>
        <dbReference type="Proteomes" id="UP001549204"/>
    </source>
</evidence>
<gene>
    <name evidence="1" type="ORF">ABID19_000195</name>
</gene>
<dbReference type="RefSeq" id="WP_354487277.1">
    <property type="nucleotide sequence ID" value="NZ_JBEPMC010000001.1"/>
</dbReference>
<comment type="caution">
    <text evidence="1">The sequence shown here is derived from an EMBL/GenBank/DDBJ whole genome shotgun (WGS) entry which is preliminary data.</text>
</comment>
<sequence>MKIACIAAHQDDEMHCLGTLLKYRQRGDDIAFICVSNGELGASWDNASKPHEIAALRQKEMDDVAAALGADYICLDRPDGFIFDSPDLRREMIDAIRRVRADVIFTHWTSDYIPDHSVVASVVEYAALYAQIDSVLPAIPALSAAPAIFYMNPGDGYGFEPSHFVELDDDTLTEKLRVLRLHASQMAVMRELRGYDYADIMEQDARRQGARVMRNFAESFRPCLLERRTPLSNLLP</sequence>
<organism evidence="1 2">
    <name type="scientific">Mesorhizobium robiniae</name>
    <dbReference type="NCBI Taxonomy" id="559315"/>
    <lineage>
        <taxon>Bacteria</taxon>
        <taxon>Pseudomonadati</taxon>
        <taxon>Pseudomonadota</taxon>
        <taxon>Alphaproteobacteria</taxon>
        <taxon>Hyphomicrobiales</taxon>
        <taxon>Phyllobacteriaceae</taxon>
        <taxon>Mesorhizobium</taxon>
    </lineage>
</organism>
<reference evidence="1 2" key="1">
    <citation type="submission" date="2024-06" db="EMBL/GenBank/DDBJ databases">
        <title>Genomic Encyclopedia of Type Strains, Phase IV (KMG-IV): sequencing the most valuable type-strain genomes for metagenomic binning, comparative biology and taxonomic classification.</title>
        <authorList>
            <person name="Goeker M."/>
        </authorList>
    </citation>
    <scope>NUCLEOTIDE SEQUENCE [LARGE SCALE GENOMIC DNA]</scope>
    <source>
        <strain evidence="1 2">DSM 100022</strain>
    </source>
</reference>
<proteinExistence type="predicted"/>
<dbReference type="Gene3D" id="3.40.50.10320">
    <property type="entry name" value="LmbE-like"/>
    <property type="match status" value="1"/>
</dbReference>
<dbReference type="PANTHER" id="PTHR12993:SF11">
    <property type="entry name" value="N-ACETYLGLUCOSAMINYL-PHOSPHATIDYLINOSITOL DE-N-ACETYLASE"/>
    <property type="match status" value="1"/>
</dbReference>
<dbReference type="SUPFAM" id="SSF102588">
    <property type="entry name" value="LmbE-like"/>
    <property type="match status" value="1"/>
</dbReference>
<dbReference type="Proteomes" id="UP001549204">
    <property type="component" value="Unassembled WGS sequence"/>
</dbReference>